<dbReference type="PANTHER" id="PTHR33608">
    <property type="entry name" value="BLL2464 PROTEIN"/>
    <property type="match status" value="1"/>
</dbReference>
<feature type="domain" description="DUF58" evidence="2">
    <location>
        <begin position="227"/>
        <end position="400"/>
    </location>
</feature>
<evidence type="ECO:0000313" key="4">
    <source>
        <dbReference type="Proteomes" id="UP000637695"/>
    </source>
</evidence>
<dbReference type="InterPro" id="IPR002881">
    <property type="entry name" value="DUF58"/>
</dbReference>
<keyword evidence="1" id="KW-1133">Transmembrane helix</keyword>
<feature type="transmembrane region" description="Helical" evidence="1">
    <location>
        <begin position="21"/>
        <end position="39"/>
    </location>
</feature>
<dbReference type="AlphaFoldDB" id="A0A917NKY0"/>
<keyword evidence="4" id="KW-1185">Reference proteome</keyword>
<dbReference type="Pfam" id="PF01882">
    <property type="entry name" value="DUF58"/>
    <property type="match status" value="1"/>
</dbReference>
<dbReference type="SUPFAM" id="SSF53300">
    <property type="entry name" value="vWA-like"/>
    <property type="match status" value="1"/>
</dbReference>
<sequence length="466" mass="51692">MKSLRASWQRYLSRADRMLPAPRLAVWWAVCGSVCFATVGWAIPAWWWFVAGGVLAAVCAADGWRLSRTTVVDARLDWEGLWQIGVPTEVRLTLQMMGPDAAAAARAARAGACFAVDDGLPHTFARPGAPQMEAAGGPGRVVLTWRRTVVPDRRGRFCLEPVDVRWPSRLGLWVRQRRFPPPAAEALVFPDLSTWRSQVLALQQAHLQEGRRVQAYTSGHTQFAHVAEYTPDDDPRRINWAASARRGRLMKNVYEPERGQQVVIAIDAGRYMDVRAESGKSRLDHAAECAAGLLETALRAGDHVGLVAFHSRLVTRIAPGRGDAQREAVLAALARLEAEAVQTHYGALFAALAGWFHRRGLVVILSDIASLAEDTELIGLLRDLRGRHQVLFVSLADAESERTARLLPRRKHDFARIAAAEWVLADRAAQLARLHRYGVAAVEAPAETLVPHVVRTYLLRRRRFAL</sequence>
<name>A0A917NKY0_9BACL</name>
<evidence type="ECO:0000259" key="2">
    <source>
        <dbReference type="Pfam" id="PF01882"/>
    </source>
</evidence>
<keyword evidence="1" id="KW-0812">Transmembrane</keyword>
<accession>A0A917NKY0</accession>
<dbReference type="InterPro" id="IPR036465">
    <property type="entry name" value="vWFA_dom_sf"/>
</dbReference>
<keyword evidence="1" id="KW-0472">Membrane</keyword>
<dbReference type="RefSeq" id="WP_188882433.1">
    <property type="nucleotide sequence ID" value="NZ_BMOY01000026.1"/>
</dbReference>
<reference evidence="3" key="2">
    <citation type="submission" date="2020-09" db="EMBL/GenBank/DDBJ databases">
        <authorList>
            <person name="Sun Q."/>
            <person name="Ohkuma M."/>
        </authorList>
    </citation>
    <scope>NUCLEOTIDE SEQUENCE</scope>
    <source>
        <strain evidence="3">JCM 18487</strain>
    </source>
</reference>
<evidence type="ECO:0000256" key="1">
    <source>
        <dbReference type="SAM" id="Phobius"/>
    </source>
</evidence>
<dbReference type="Gene3D" id="3.40.50.410">
    <property type="entry name" value="von Willebrand factor, type A domain"/>
    <property type="match status" value="1"/>
</dbReference>
<protein>
    <recommendedName>
        <fullName evidence="2">DUF58 domain-containing protein</fullName>
    </recommendedName>
</protein>
<reference evidence="3" key="1">
    <citation type="journal article" date="2014" name="Int. J. Syst. Evol. Microbiol.">
        <title>Complete genome sequence of Corynebacterium casei LMG S-19264T (=DSM 44701T), isolated from a smear-ripened cheese.</title>
        <authorList>
            <consortium name="US DOE Joint Genome Institute (JGI-PGF)"/>
            <person name="Walter F."/>
            <person name="Albersmeier A."/>
            <person name="Kalinowski J."/>
            <person name="Ruckert C."/>
        </authorList>
    </citation>
    <scope>NUCLEOTIDE SEQUENCE</scope>
    <source>
        <strain evidence="3">JCM 18487</strain>
    </source>
</reference>
<dbReference type="PANTHER" id="PTHR33608:SF3">
    <property type="entry name" value="SLR2013 PROTEIN"/>
    <property type="match status" value="1"/>
</dbReference>
<dbReference type="EMBL" id="BMOY01000026">
    <property type="protein sequence ID" value="GGJ08513.1"/>
    <property type="molecule type" value="Genomic_DNA"/>
</dbReference>
<comment type="caution">
    <text evidence="3">The sequence shown here is derived from an EMBL/GenBank/DDBJ whole genome shotgun (WGS) entry which is preliminary data.</text>
</comment>
<evidence type="ECO:0000313" key="3">
    <source>
        <dbReference type="EMBL" id="GGJ08513.1"/>
    </source>
</evidence>
<proteinExistence type="predicted"/>
<gene>
    <name evidence="3" type="ORF">GCM10010885_17040</name>
</gene>
<organism evidence="3 4">
    <name type="scientific">Alicyclobacillus cellulosilyticus</name>
    <dbReference type="NCBI Taxonomy" id="1003997"/>
    <lineage>
        <taxon>Bacteria</taxon>
        <taxon>Bacillati</taxon>
        <taxon>Bacillota</taxon>
        <taxon>Bacilli</taxon>
        <taxon>Bacillales</taxon>
        <taxon>Alicyclobacillaceae</taxon>
        <taxon>Alicyclobacillus</taxon>
    </lineage>
</organism>
<dbReference type="Proteomes" id="UP000637695">
    <property type="component" value="Unassembled WGS sequence"/>
</dbReference>